<feature type="transmembrane region" description="Helical" evidence="6">
    <location>
        <begin position="74"/>
        <end position="94"/>
    </location>
</feature>
<sequence length="1091" mass="123324">MKSIQKLFFSTRTMTVLLLLFGLTMAAGTFVENDYNTATAKALIYDATWFEILMLWLIILFARNIKTYRMTRRAKWPILIFHLAFIFMFLGGAITRYTSFEAQMPIKEGETTNEMISDMTYVKLQLSDGKQTLRYDKYPYVMSHFNTKDRPWPFHRTYARNFQFGDKEISLKSIDYIPLAKDSIRKTETGKKILSVVTVGPEGRTDVYIPEGGVREIDGTRFSFENPVPGSVAFIKRYEDLTMILPEAGSWLSMEGQQKGVVTNTELLNQNTGKIQAGQPKLLNHRVLYTVNHLSYIIPESPFSGEIVYYPGDKNDPEDQNRLDVIQLEVASGQEKDTLYIKGGKGVTGLSNTIQLNGLDISLGYGSKLLYTDFYIRCDDFLVDRYPGSNNPSSYESRITVLDQGTEKQHHVYMNNVLDYRGYRFFQASYFPDESGTILSVNADRWGTNITYLGYFLLFVGMFFTLFWKGSHFGNLNRALKRMHMKNAVLFFAFIFTWISFDATSLYAQDTSFETIDTSVLPQKMPGPDAQFAGPGELGSQRIIDPDHAAKFGYLLVQDIQGRIKPVNTLALELIRKLYKKDQYNKDGHTLSAEQWFLSMQIDPGFWADEPLIKVGHKGGDQLIRESGANVDGYTSYANLVEPETGVFILEEQSIQSFSKPMSEQSNYDKAVIAVTERFNIFTNIAFGYFTRIVPVINDPAQTWRSWIYNTEENATAIDTTAYNLLTPYFDGIKEGLKSGDWRKADENRLAIDAFQQKWGKTVVPSTSKVNLEILYNRLNVFFWLMIAFSLLGILMTVLGFAEVFSSGSRSHRYFQWITKAVLGMMILALVVQVIALGVRWHLSGHAPWSNGYEAIIFISGIGVLSGLLLYRNRNAFIPAAGALVAMIMMGFAHGGSMLDPQITPLEPVLKSYWLMVHVSIITSSYGFFGLSAVLSVMALLLFILPPTTKIIHSIRELSIVNELALTIGLFALTVGTFLGGMWANESWGRYWSWDPKETWAFISIIVYAVVLHLRLVPGLRSKLTFNLFSMWAIWSIIFTYFGVNYYLTGLHSYAAGDPIPVPAWIYATAVGMLVLSLVAFLRNNGGAGVQ</sequence>
<evidence type="ECO:0000256" key="3">
    <source>
        <dbReference type="ARBA" id="ARBA00022748"/>
    </source>
</evidence>
<keyword evidence="4 6" id="KW-1133">Transmembrane helix</keyword>
<protein>
    <submittedName>
        <fullName evidence="9">Cytochrome c biogenesis protein CcsA</fullName>
    </submittedName>
</protein>
<accession>A0A953HVI5</accession>
<proteinExistence type="predicted"/>
<evidence type="ECO:0000256" key="2">
    <source>
        <dbReference type="ARBA" id="ARBA00022692"/>
    </source>
</evidence>
<feature type="transmembrane region" description="Helical" evidence="6">
    <location>
        <begin position="1064"/>
        <end position="1082"/>
    </location>
</feature>
<feature type="transmembrane region" description="Helical" evidence="6">
    <location>
        <begin position="876"/>
        <end position="893"/>
    </location>
</feature>
<dbReference type="AlphaFoldDB" id="A0A953HVI5"/>
<feature type="transmembrane region" description="Helical" evidence="6">
    <location>
        <begin position="853"/>
        <end position="871"/>
    </location>
</feature>
<dbReference type="Pfam" id="PF05140">
    <property type="entry name" value="ResB"/>
    <property type="match status" value="1"/>
</dbReference>
<evidence type="ECO:0000256" key="6">
    <source>
        <dbReference type="SAM" id="Phobius"/>
    </source>
</evidence>
<organism evidence="9 10">
    <name type="scientific">Membranihabitans marinus</name>
    <dbReference type="NCBI Taxonomy" id="1227546"/>
    <lineage>
        <taxon>Bacteria</taxon>
        <taxon>Pseudomonadati</taxon>
        <taxon>Bacteroidota</taxon>
        <taxon>Saprospiria</taxon>
        <taxon>Saprospirales</taxon>
        <taxon>Saprospiraceae</taxon>
        <taxon>Membranihabitans</taxon>
    </lineage>
</organism>
<dbReference type="PANTHER" id="PTHR30071:SF1">
    <property type="entry name" value="CYTOCHROME B_B6 PROTEIN-RELATED"/>
    <property type="match status" value="1"/>
</dbReference>
<feature type="transmembrane region" description="Helical" evidence="6">
    <location>
        <begin position="781"/>
        <end position="805"/>
    </location>
</feature>
<feature type="domain" description="ResB-like" evidence="8">
    <location>
        <begin position="364"/>
        <end position="430"/>
    </location>
</feature>
<feature type="transmembrane region" description="Helical" evidence="6">
    <location>
        <begin position="489"/>
        <end position="508"/>
    </location>
</feature>
<feature type="transmembrane region" description="Helical" evidence="6">
    <location>
        <begin position="450"/>
        <end position="468"/>
    </location>
</feature>
<dbReference type="EMBL" id="JAHVHU010000009">
    <property type="protein sequence ID" value="MBY5958608.1"/>
    <property type="molecule type" value="Genomic_DNA"/>
</dbReference>
<dbReference type="RefSeq" id="WP_222580142.1">
    <property type="nucleotide sequence ID" value="NZ_JAHVHU010000009.1"/>
</dbReference>
<reference evidence="9" key="1">
    <citation type="submission" date="2021-06" db="EMBL/GenBank/DDBJ databases">
        <title>44 bacteria genomes isolated from Dapeng, Shenzhen.</title>
        <authorList>
            <person name="Zheng W."/>
            <person name="Yu S."/>
            <person name="Huang Y."/>
        </authorList>
    </citation>
    <scope>NUCLEOTIDE SEQUENCE</scope>
    <source>
        <strain evidence="9">DP5N28-2</strain>
    </source>
</reference>
<comment type="subcellular location">
    <subcellularLocation>
        <location evidence="1">Membrane</location>
        <topology evidence="1">Multi-pass membrane protein</topology>
    </subcellularLocation>
</comment>
<comment type="caution">
    <text evidence="9">The sequence shown here is derived from an EMBL/GenBank/DDBJ whole genome shotgun (WGS) entry which is preliminary data.</text>
</comment>
<evidence type="ECO:0000256" key="5">
    <source>
        <dbReference type="ARBA" id="ARBA00023136"/>
    </source>
</evidence>
<keyword evidence="5 6" id="KW-0472">Membrane</keyword>
<feature type="transmembrane region" description="Helical" evidence="6">
    <location>
        <begin position="913"/>
        <end position="943"/>
    </location>
</feature>
<feature type="transmembrane region" description="Helical" evidence="6">
    <location>
        <begin position="42"/>
        <end position="62"/>
    </location>
</feature>
<evidence type="ECO:0000259" key="7">
    <source>
        <dbReference type="Pfam" id="PF01578"/>
    </source>
</evidence>
<dbReference type="InterPro" id="IPR045062">
    <property type="entry name" value="Cyt_c_biogenesis_CcsA/CcmC"/>
</dbReference>
<dbReference type="PANTHER" id="PTHR30071">
    <property type="entry name" value="HEME EXPORTER PROTEIN C"/>
    <property type="match status" value="1"/>
</dbReference>
<dbReference type="GO" id="GO:0005886">
    <property type="term" value="C:plasma membrane"/>
    <property type="evidence" value="ECO:0007669"/>
    <property type="project" value="TreeGrafter"/>
</dbReference>
<dbReference type="Pfam" id="PF01578">
    <property type="entry name" value="Cytochrom_C_asm"/>
    <property type="match status" value="1"/>
</dbReference>
<gene>
    <name evidence="9" type="primary">ccsA</name>
    <name evidence="9" type="ORF">KUV50_10720</name>
</gene>
<keyword evidence="2 6" id="KW-0812">Transmembrane</keyword>
<evidence type="ECO:0000256" key="4">
    <source>
        <dbReference type="ARBA" id="ARBA00022989"/>
    </source>
</evidence>
<dbReference type="Proteomes" id="UP000753961">
    <property type="component" value="Unassembled WGS sequence"/>
</dbReference>
<name>A0A953HVI5_9BACT</name>
<feature type="transmembrane region" description="Helical" evidence="6">
    <location>
        <begin position="999"/>
        <end position="1017"/>
    </location>
</feature>
<dbReference type="GO" id="GO:0020037">
    <property type="term" value="F:heme binding"/>
    <property type="evidence" value="ECO:0007669"/>
    <property type="project" value="InterPro"/>
</dbReference>
<evidence type="ECO:0000256" key="1">
    <source>
        <dbReference type="ARBA" id="ARBA00004141"/>
    </source>
</evidence>
<feature type="transmembrane region" description="Helical" evidence="6">
    <location>
        <begin position="817"/>
        <end position="841"/>
    </location>
</feature>
<dbReference type="InterPro" id="IPR002541">
    <property type="entry name" value="Cyt_c_assembly"/>
</dbReference>
<feature type="domain" description="Cytochrome c assembly protein" evidence="7">
    <location>
        <begin position="849"/>
        <end position="1052"/>
    </location>
</feature>
<evidence type="ECO:0000313" key="9">
    <source>
        <dbReference type="EMBL" id="MBY5958608.1"/>
    </source>
</evidence>
<keyword evidence="3" id="KW-0201">Cytochrome c-type biogenesis</keyword>
<feature type="transmembrane region" description="Helical" evidence="6">
    <location>
        <begin position="964"/>
        <end position="984"/>
    </location>
</feature>
<keyword evidence="10" id="KW-1185">Reference proteome</keyword>
<evidence type="ECO:0000259" key="8">
    <source>
        <dbReference type="Pfam" id="PF05140"/>
    </source>
</evidence>
<dbReference type="GO" id="GO:0017004">
    <property type="term" value="P:cytochrome complex assembly"/>
    <property type="evidence" value="ECO:0007669"/>
    <property type="project" value="UniProtKB-KW"/>
</dbReference>
<feature type="transmembrane region" description="Helical" evidence="6">
    <location>
        <begin position="1024"/>
        <end position="1044"/>
    </location>
</feature>
<dbReference type="InterPro" id="IPR007816">
    <property type="entry name" value="ResB-like_domain"/>
</dbReference>
<evidence type="ECO:0000313" key="10">
    <source>
        <dbReference type="Proteomes" id="UP000753961"/>
    </source>
</evidence>